<dbReference type="STRING" id="1121357.SAMN05661109_02008"/>
<proteinExistence type="predicted"/>
<feature type="transmembrane region" description="Helical" evidence="1">
    <location>
        <begin position="104"/>
        <end position="129"/>
    </location>
</feature>
<keyword evidence="1" id="KW-0812">Transmembrane</keyword>
<organism evidence="3 4">
    <name type="scientific">Corynebacterium cystitidis DSM 20524</name>
    <dbReference type="NCBI Taxonomy" id="1121357"/>
    <lineage>
        <taxon>Bacteria</taxon>
        <taxon>Bacillati</taxon>
        <taxon>Actinomycetota</taxon>
        <taxon>Actinomycetes</taxon>
        <taxon>Mycobacteriales</taxon>
        <taxon>Corynebacteriaceae</taxon>
        <taxon>Corynebacterium</taxon>
    </lineage>
</organism>
<evidence type="ECO:0000259" key="2">
    <source>
        <dbReference type="Pfam" id="PF02517"/>
    </source>
</evidence>
<feature type="transmembrane region" description="Helical" evidence="1">
    <location>
        <begin position="62"/>
        <end position="83"/>
    </location>
</feature>
<feature type="transmembrane region" description="Helical" evidence="1">
    <location>
        <begin position="28"/>
        <end position="50"/>
    </location>
</feature>
<dbReference type="PANTHER" id="PTHR36435">
    <property type="entry name" value="SLR1288 PROTEIN"/>
    <property type="match status" value="1"/>
</dbReference>
<dbReference type="InterPro" id="IPR052710">
    <property type="entry name" value="CAAX_protease"/>
</dbReference>
<dbReference type="RefSeq" id="WP_092259753.1">
    <property type="nucleotide sequence ID" value="NZ_CP047199.1"/>
</dbReference>
<dbReference type="AlphaFoldDB" id="A0A1H9V033"/>
<evidence type="ECO:0000256" key="1">
    <source>
        <dbReference type="SAM" id="Phobius"/>
    </source>
</evidence>
<dbReference type="InterPro" id="IPR003675">
    <property type="entry name" value="Rce1/LyrA-like_dom"/>
</dbReference>
<evidence type="ECO:0000313" key="4">
    <source>
        <dbReference type="Proteomes" id="UP000198929"/>
    </source>
</evidence>
<dbReference type="GO" id="GO:0004175">
    <property type="term" value="F:endopeptidase activity"/>
    <property type="evidence" value="ECO:0007669"/>
    <property type="project" value="UniProtKB-ARBA"/>
</dbReference>
<feature type="transmembrane region" description="Helical" evidence="1">
    <location>
        <begin position="230"/>
        <end position="253"/>
    </location>
</feature>
<dbReference type="GO" id="GO:0080120">
    <property type="term" value="P:CAAX-box protein maturation"/>
    <property type="evidence" value="ECO:0007669"/>
    <property type="project" value="UniProtKB-ARBA"/>
</dbReference>
<evidence type="ECO:0000313" key="3">
    <source>
        <dbReference type="EMBL" id="SES14643.1"/>
    </source>
</evidence>
<keyword evidence="1" id="KW-0472">Membrane</keyword>
<gene>
    <name evidence="3" type="ORF">SAMN05661109_02008</name>
</gene>
<dbReference type="Proteomes" id="UP000198929">
    <property type="component" value="Unassembled WGS sequence"/>
</dbReference>
<feature type="transmembrane region" description="Helical" evidence="1">
    <location>
        <begin position="189"/>
        <end position="210"/>
    </location>
</feature>
<dbReference type="PANTHER" id="PTHR36435:SF1">
    <property type="entry name" value="CAAX AMINO TERMINAL PROTEASE FAMILY PROTEIN"/>
    <property type="match status" value="1"/>
</dbReference>
<keyword evidence="1" id="KW-1133">Transmembrane helix</keyword>
<feature type="transmembrane region" description="Helical" evidence="1">
    <location>
        <begin position="149"/>
        <end position="169"/>
    </location>
</feature>
<dbReference type="Pfam" id="PF02517">
    <property type="entry name" value="Rce1-like"/>
    <property type="match status" value="1"/>
</dbReference>
<accession>A0A1H9V033</accession>
<dbReference type="EMBL" id="FOGQ01000009">
    <property type="protein sequence ID" value="SES14643.1"/>
    <property type="molecule type" value="Genomic_DNA"/>
</dbReference>
<reference evidence="4" key="1">
    <citation type="submission" date="2016-10" db="EMBL/GenBank/DDBJ databases">
        <authorList>
            <person name="Varghese N."/>
            <person name="Submissions S."/>
        </authorList>
    </citation>
    <scope>NUCLEOTIDE SEQUENCE [LARGE SCALE GENOMIC DNA]</scope>
    <source>
        <strain evidence="4">DSM 20524</strain>
    </source>
</reference>
<keyword evidence="4" id="KW-1185">Reference proteome</keyword>
<protein>
    <recommendedName>
        <fullName evidence="2">CAAX prenyl protease 2/Lysostaphin resistance protein A-like domain-containing protein</fullName>
    </recommendedName>
</protein>
<feature type="domain" description="CAAX prenyl protease 2/Lysostaphin resistance protein A-like" evidence="2">
    <location>
        <begin position="154"/>
        <end position="243"/>
    </location>
</feature>
<sequence length="256" mass="28222">MTKETHETSTPGRHTVAGNLRPLTLSDALFIFSVAILGGLLVFIIALGAVRAGADKHTALSLVILLLTVHGLMVLGVQAWWLRRRRISWQQLGLRRPTPRLLHLLWQIPVLLVSIALINMGFFVLTGRAESPDDAPNSDGWLANIGPDFFHPAMWAMVLLLITLLVPLWEEVLLRGVLYQSLRNRGWHLSLVILVSSLVFAIMHLAPPLLPYYLALGIGLGLLRAFHDNLWAPFIAHATLNFLVSGTVILALVGSV</sequence>
<name>A0A1H9V033_9CORY</name>